<comment type="caution">
    <text evidence="2">The sequence shown here is derived from an EMBL/GenBank/DDBJ whole genome shotgun (WGS) entry which is preliminary data.</text>
</comment>
<dbReference type="OrthoDB" id="509043at2"/>
<accession>A0A433UPU8</accession>
<sequence>MVKDSEEPRQFDAVLGGQVPSPISGAVLGGIKGLRQRFASENEQVRLDAVANSPNYGSEGINILVKALQDKSLQVRVHAYKILKQLNQAESEIAKGIRLNVGDKIYCVYYSSLYYGDDWYKLKDFINERDKDEQRLFYQRQSGYRDGYEHSITILKNKKPSYWYYGLCELASIYIFKDKAEEAAKTLHIERLLDIDKEYGMIEDQALYHENELSQWCKDNGLSITINPDEDQYEFQDRIFKFLQQSIDIDRLEKFWEFTVNRRLAFVYERTIDRKCYLITTDNI</sequence>
<dbReference type="Proteomes" id="UP000271624">
    <property type="component" value="Unassembled WGS sequence"/>
</dbReference>
<comment type="similarity">
    <text evidence="1">Belongs to the CpcE/RpcE/PecE family.</text>
</comment>
<proteinExistence type="inferred from homology"/>
<dbReference type="SUPFAM" id="SSF48371">
    <property type="entry name" value="ARM repeat"/>
    <property type="match status" value="1"/>
</dbReference>
<evidence type="ECO:0000256" key="1">
    <source>
        <dbReference type="ARBA" id="ARBA00009299"/>
    </source>
</evidence>
<evidence type="ECO:0008006" key="4">
    <source>
        <dbReference type="Google" id="ProtNLM"/>
    </source>
</evidence>
<name>A0A433UPU8_9CYAN</name>
<evidence type="ECO:0000313" key="3">
    <source>
        <dbReference type="Proteomes" id="UP000271624"/>
    </source>
</evidence>
<reference evidence="2" key="2">
    <citation type="journal article" date="2019" name="Genome Biol. Evol.">
        <title>Day and night: Metabolic profiles and evolutionary relationships of six axenic non-marine cyanobacteria.</title>
        <authorList>
            <person name="Will S.E."/>
            <person name="Henke P."/>
            <person name="Boedeker C."/>
            <person name="Huang S."/>
            <person name="Brinkmann H."/>
            <person name="Rohde M."/>
            <person name="Jarek M."/>
            <person name="Friedl T."/>
            <person name="Seufert S."/>
            <person name="Schumacher M."/>
            <person name="Overmann J."/>
            <person name="Neumann-Schaal M."/>
            <person name="Petersen J."/>
        </authorList>
    </citation>
    <scope>NUCLEOTIDE SEQUENCE [LARGE SCALE GENOMIC DNA]</scope>
    <source>
        <strain evidence="2">PCC 7102</strain>
    </source>
</reference>
<organism evidence="2 3">
    <name type="scientific">Dulcicalothrix desertica PCC 7102</name>
    <dbReference type="NCBI Taxonomy" id="232991"/>
    <lineage>
        <taxon>Bacteria</taxon>
        <taxon>Bacillati</taxon>
        <taxon>Cyanobacteriota</taxon>
        <taxon>Cyanophyceae</taxon>
        <taxon>Nostocales</taxon>
        <taxon>Calotrichaceae</taxon>
        <taxon>Dulcicalothrix</taxon>
    </lineage>
</organism>
<gene>
    <name evidence="2" type="ORF">DSM106972_088830</name>
</gene>
<dbReference type="AlphaFoldDB" id="A0A433UPU8"/>
<dbReference type="RefSeq" id="WP_127086860.1">
    <property type="nucleotide sequence ID" value="NZ_RSCL01000039.1"/>
</dbReference>
<keyword evidence="3" id="KW-1185">Reference proteome</keyword>
<protein>
    <recommendedName>
        <fullName evidence="4">HEAT repeat domain-containing protein</fullName>
    </recommendedName>
</protein>
<dbReference type="EMBL" id="RSCL01000039">
    <property type="protein sequence ID" value="RUS95870.1"/>
    <property type="molecule type" value="Genomic_DNA"/>
</dbReference>
<evidence type="ECO:0000313" key="2">
    <source>
        <dbReference type="EMBL" id="RUS95870.1"/>
    </source>
</evidence>
<dbReference type="InterPro" id="IPR016024">
    <property type="entry name" value="ARM-type_fold"/>
</dbReference>
<reference evidence="2" key="1">
    <citation type="submission" date="2018-12" db="EMBL/GenBank/DDBJ databases">
        <authorList>
            <person name="Will S."/>
            <person name="Neumann-Schaal M."/>
            <person name="Henke P."/>
        </authorList>
    </citation>
    <scope>NUCLEOTIDE SEQUENCE</scope>
    <source>
        <strain evidence="2">PCC 7102</strain>
    </source>
</reference>